<feature type="region of interest" description="Disordered" evidence="1">
    <location>
        <begin position="1"/>
        <end position="21"/>
    </location>
</feature>
<protein>
    <submittedName>
        <fullName evidence="2">Uncharacterized protein</fullName>
    </submittedName>
</protein>
<accession>A0ABY3WML0</accession>
<reference evidence="2 3" key="1">
    <citation type="submission" date="2021-03" db="EMBL/GenBank/DDBJ databases">
        <title>Complete genome of Streptomyces formicae strain 1H-GS9 (DSM 100524).</title>
        <authorList>
            <person name="Atanasov K.E."/>
            <person name="Altabella T."/>
            <person name="Ferrer A."/>
        </authorList>
    </citation>
    <scope>NUCLEOTIDE SEQUENCE [LARGE SCALE GENOMIC DNA]</scope>
    <source>
        <strain evidence="2 3">1H-GS9</strain>
    </source>
</reference>
<evidence type="ECO:0000256" key="1">
    <source>
        <dbReference type="SAM" id="MobiDB-lite"/>
    </source>
</evidence>
<evidence type="ECO:0000313" key="2">
    <source>
        <dbReference type="EMBL" id="UNM12027.1"/>
    </source>
</evidence>
<evidence type="ECO:0000313" key="3">
    <source>
        <dbReference type="Proteomes" id="UP000828924"/>
    </source>
</evidence>
<organism evidence="2 3">
    <name type="scientific">Streptomyces formicae</name>
    <dbReference type="NCBI Taxonomy" id="1616117"/>
    <lineage>
        <taxon>Bacteria</taxon>
        <taxon>Bacillati</taxon>
        <taxon>Actinomycetota</taxon>
        <taxon>Actinomycetes</taxon>
        <taxon>Kitasatosporales</taxon>
        <taxon>Streptomycetaceae</taxon>
        <taxon>Streptomyces</taxon>
    </lineage>
</organism>
<proteinExistence type="predicted"/>
<dbReference type="Proteomes" id="UP000828924">
    <property type="component" value="Chromosome"/>
</dbReference>
<dbReference type="RefSeq" id="WP_242330620.1">
    <property type="nucleotide sequence ID" value="NZ_CP071872.1"/>
</dbReference>
<name>A0ABY3WML0_9ACTN</name>
<dbReference type="EMBL" id="CP071872">
    <property type="protein sequence ID" value="UNM12027.1"/>
    <property type="molecule type" value="Genomic_DNA"/>
</dbReference>
<gene>
    <name evidence="2" type="ORF">J4032_11180</name>
</gene>
<sequence length="64" mass="7426">MAKKVAEEFRDGSPEEVAEKGPEDLVDLYLRRSKKRETVETLKQHARDLRREMDRQGLVPTPCS</sequence>
<keyword evidence="3" id="KW-1185">Reference proteome</keyword>